<dbReference type="Pfam" id="PF16757">
    <property type="entry name" value="Fucosidase_C"/>
    <property type="match status" value="2"/>
</dbReference>
<dbReference type="InterPro" id="IPR013780">
    <property type="entry name" value="Glyco_hydro_b"/>
</dbReference>
<evidence type="ECO:0000256" key="7">
    <source>
        <dbReference type="ARBA" id="ARBA00023295"/>
    </source>
</evidence>
<dbReference type="InterPro" id="IPR057739">
    <property type="entry name" value="Glyco_hydro_29_N"/>
</dbReference>
<evidence type="ECO:0000256" key="1">
    <source>
        <dbReference type="ARBA" id="ARBA00004071"/>
    </source>
</evidence>
<feature type="chain" id="PRO_5036496124" description="alpha-L-fucosidase" evidence="8">
    <location>
        <begin position="25"/>
        <end position="547"/>
    </location>
</feature>
<evidence type="ECO:0000313" key="12">
    <source>
        <dbReference type="Proteomes" id="UP000005408"/>
    </source>
</evidence>
<dbReference type="AlphaFoldDB" id="A0A8W8MPX4"/>
<dbReference type="GO" id="GO:0005764">
    <property type="term" value="C:lysosome"/>
    <property type="evidence" value="ECO:0007669"/>
    <property type="project" value="TreeGrafter"/>
</dbReference>
<dbReference type="Pfam" id="PF01120">
    <property type="entry name" value="Alpha_L_fucos"/>
    <property type="match status" value="1"/>
</dbReference>
<dbReference type="InterPro" id="IPR017853">
    <property type="entry name" value="GH"/>
</dbReference>
<dbReference type="InterPro" id="IPR016286">
    <property type="entry name" value="FUC_metazoa-typ"/>
</dbReference>
<keyword evidence="7" id="KW-0326">Glycosidase</keyword>
<evidence type="ECO:0000256" key="4">
    <source>
        <dbReference type="ARBA" id="ARBA00022729"/>
    </source>
</evidence>
<evidence type="ECO:0000313" key="11">
    <source>
        <dbReference type="EnsemblMetazoa" id="G34791.1:cds"/>
    </source>
</evidence>
<organism evidence="11 12">
    <name type="scientific">Magallana gigas</name>
    <name type="common">Pacific oyster</name>
    <name type="synonym">Crassostrea gigas</name>
    <dbReference type="NCBI Taxonomy" id="29159"/>
    <lineage>
        <taxon>Eukaryota</taxon>
        <taxon>Metazoa</taxon>
        <taxon>Spiralia</taxon>
        <taxon>Lophotrochozoa</taxon>
        <taxon>Mollusca</taxon>
        <taxon>Bivalvia</taxon>
        <taxon>Autobranchia</taxon>
        <taxon>Pteriomorphia</taxon>
        <taxon>Ostreida</taxon>
        <taxon>Ostreoidea</taxon>
        <taxon>Ostreidae</taxon>
        <taxon>Magallana</taxon>
    </lineage>
</organism>
<evidence type="ECO:0000259" key="9">
    <source>
        <dbReference type="Pfam" id="PF01120"/>
    </source>
</evidence>
<name>A0A8W8MPX4_MAGGI</name>
<dbReference type="InterPro" id="IPR000933">
    <property type="entry name" value="Glyco_hydro_29"/>
</dbReference>
<dbReference type="EnsemblMetazoa" id="G34791.1">
    <property type="protein sequence ID" value="G34791.1:cds"/>
    <property type="gene ID" value="G34791"/>
</dbReference>
<evidence type="ECO:0000259" key="10">
    <source>
        <dbReference type="Pfam" id="PF16757"/>
    </source>
</evidence>
<feature type="domain" description="Alpha-L-fucosidase C-terminal" evidence="10">
    <location>
        <begin position="462"/>
        <end position="542"/>
    </location>
</feature>
<sequence length="547" mass="62833">MARKMVYHVLLAFLLLTIISVVSVRYEPNWDSLDSRPLPAWYDAAKIGIFIHWGVFSVPSVESEWFWWDWEGAKTKTVVDFMKANYPPDFTYADFAKNFKAEFFNASEWADIFQASGAQYIVLTSKHHEGFTNWPSRYSFNWNSQDVGPARDLVGELAAAIRNNTDMFFGLYHSLFEWFHPLYLQDKANKWQTQKFVESKTMPELYEIVNRYKPDVIWSDGDWEAPDTYWNSTNFIAWLYNDSPVKDSVVTNDRWGQGIMCKHGGFLTCSDRYNPGKLQKRKWENAMTIDKQSWGYRRNTKLSEFLTTDELVGTLVETVSCGGNMLVNVGPTSDGKIIPVFEERLRELGQWLKVNSEAIYGSHPWTYQNDTVTPNVWYTSLKISMEQMLYAIFLDWPTNKTVHLGVPKTAEWTTVYLVGREDLGPVNFTTLHPQGVVLEVPQIPTQELPCQWAWTFVFQGVLQYTKTKISSTTAVYAIVLDWPTNGKLQLGAPKMDSSGVVYLLGYRQQVKFSPGGQGGITIMLPEFADGTMPCKHAWVFRMLGVKN</sequence>
<dbReference type="FunFam" id="3.20.20.80:FF:000027">
    <property type="entry name" value="Alpha-L-fucosidase"/>
    <property type="match status" value="1"/>
</dbReference>
<dbReference type="SMART" id="SM00812">
    <property type="entry name" value="Alpha_L_fucos"/>
    <property type="match status" value="1"/>
</dbReference>
<dbReference type="Proteomes" id="UP000005408">
    <property type="component" value="Unassembled WGS sequence"/>
</dbReference>
<keyword evidence="5" id="KW-0378">Hydrolase</keyword>
<evidence type="ECO:0000256" key="6">
    <source>
        <dbReference type="ARBA" id="ARBA00023180"/>
    </source>
</evidence>
<evidence type="ECO:0000256" key="8">
    <source>
        <dbReference type="SAM" id="SignalP"/>
    </source>
</evidence>
<feature type="domain" description="Glycoside hydrolase family 29 N-terminal" evidence="9">
    <location>
        <begin position="23"/>
        <end position="357"/>
    </location>
</feature>
<evidence type="ECO:0000256" key="2">
    <source>
        <dbReference type="ARBA" id="ARBA00007951"/>
    </source>
</evidence>
<reference evidence="11" key="1">
    <citation type="submission" date="2022-08" db="UniProtKB">
        <authorList>
            <consortium name="EnsemblMetazoa"/>
        </authorList>
    </citation>
    <scope>IDENTIFICATION</scope>
    <source>
        <strain evidence="11">05x7-T-G4-1.051#20</strain>
    </source>
</reference>
<dbReference type="PRINTS" id="PR00741">
    <property type="entry name" value="GLHYDRLASE29"/>
</dbReference>
<feature type="signal peptide" evidence="8">
    <location>
        <begin position="1"/>
        <end position="24"/>
    </location>
</feature>
<dbReference type="GO" id="GO:0016139">
    <property type="term" value="P:glycoside catabolic process"/>
    <property type="evidence" value="ECO:0007669"/>
    <property type="project" value="TreeGrafter"/>
</dbReference>
<comment type="similarity">
    <text evidence="2">Belongs to the glycosyl hydrolase 29 family.</text>
</comment>
<evidence type="ECO:0000256" key="5">
    <source>
        <dbReference type="ARBA" id="ARBA00022801"/>
    </source>
</evidence>
<dbReference type="Gene3D" id="2.60.40.1180">
    <property type="entry name" value="Golgi alpha-mannosidase II"/>
    <property type="match status" value="2"/>
</dbReference>
<evidence type="ECO:0000256" key="3">
    <source>
        <dbReference type="ARBA" id="ARBA00012662"/>
    </source>
</evidence>
<comment type="function">
    <text evidence="1">Alpha-L-fucosidase is responsible for hydrolyzing the alpha-1,6-linked fucose joined to the reducing-end N-acetylglucosamine of the carbohydrate moieties of glycoproteins.</text>
</comment>
<feature type="domain" description="Alpha-L-fucosidase C-terminal" evidence="10">
    <location>
        <begin position="368"/>
        <end position="456"/>
    </location>
</feature>
<dbReference type="PANTHER" id="PTHR10030">
    <property type="entry name" value="ALPHA-L-FUCOSIDASE"/>
    <property type="match status" value="1"/>
</dbReference>
<dbReference type="Gene3D" id="3.20.20.80">
    <property type="entry name" value="Glycosidases"/>
    <property type="match status" value="1"/>
</dbReference>
<keyword evidence="4 8" id="KW-0732">Signal</keyword>
<dbReference type="PANTHER" id="PTHR10030:SF37">
    <property type="entry name" value="ALPHA-L-FUCOSIDASE-RELATED"/>
    <property type="match status" value="1"/>
</dbReference>
<keyword evidence="12" id="KW-1185">Reference proteome</keyword>
<dbReference type="GO" id="GO:0006004">
    <property type="term" value="P:fucose metabolic process"/>
    <property type="evidence" value="ECO:0007669"/>
    <property type="project" value="InterPro"/>
</dbReference>
<proteinExistence type="inferred from homology"/>
<accession>A0A8W8MPX4</accession>
<keyword evidence="6" id="KW-0325">Glycoprotein</keyword>
<dbReference type="GO" id="GO:0004560">
    <property type="term" value="F:alpha-L-fucosidase activity"/>
    <property type="evidence" value="ECO:0007669"/>
    <property type="project" value="UniProtKB-EC"/>
</dbReference>
<dbReference type="EC" id="3.2.1.51" evidence="3"/>
<dbReference type="InterPro" id="IPR031919">
    <property type="entry name" value="Fucosidase_C"/>
</dbReference>
<protein>
    <recommendedName>
        <fullName evidence="3">alpha-L-fucosidase</fullName>
        <ecNumber evidence="3">3.2.1.51</ecNumber>
    </recommendedName>
</protein>
<dbReference type="SUPFAM" id="SSF51445">
    <property type="entry name" value="(Trans)glycosidases"/>
    <property type="match status" value="1"/>
</dbReference>